<evidence type="ECO:0000313" key="3">
    <source>
        <dbReference type="Proteomes" id="UP000288805"/>
    </source>
</evidence>
<dbReference type="InterPro" id="IPR054722">
    <property type="entry name" value="PolX-like_BBD"/>
</dbReference>
<dbReference type="PANTHER" id="PTHR47592:SF27">
    <property type="entry name" value="OS08G0421700 PROTEIN"/>
    <property type="match status" value="1"/>
</dbReference>
<organism evidence="2 3">
    <name type="scientific">Vitis vinifera</name>
    <name type="common">Grape</name>
    <dbReference type="NCBI Taxonomy" id="29760"/>
    <lineage>
        <taxon>Eukaryota</taxon>
        <taxon>Viridiplantae</taxon>
        <taxon>Streptophyta</taxon>
        <taxon>Embryophyta</taxon>
        <taxon>Tracheophyta</taxon>
        <taxon>Spermatophyta</taxon>
        <taxon>Magnoliopsida</taxon>
        <taxon>eudicotyledons</taxon>
        <taxon>Gunneridae</taxon>
        <taxon>Pentapetalae</taxon>
        <taxon>rosids</taxon>
        <taxon>Vitales</taxon>
        <taxon>Vitaceae</taxon>
        <taxon>Viteae</taxon>
        <taxon>Vitis</taxon>
    </lineage>
</organism>
<accession>A0A438IAE1</accession>
<evidence type="ECO:0000259" key="1">
    <source>
        <dbReference type="Pfam" id="PF22936"/>
    </source>
</evidence>
<name>A0A438IAE1_VITVI</name>
<dbReference type="Pfam" id="PF22936">
    <property type="entry name" value="Pol_BBD"/>
    <property type="match status" value="1"/>
</dbReference>
<dbReference type="Proteomes" id="UP000288805">
    <property type="component" value="Unassembled WGS sequence"/>
</dbReference>
<reference evidence="2 3" key="1">
    <citation type="journal article" date="2018" name="PLoS Genet.">
        <title>Population sequencing reveals clonal diversity and ancestral inbreeding in the grapevine cultivar Chardonnay.</title>
        <authorList>
            <person name="Roach M.J."/>
            <person name="Johnson D.L."/>
            <person name="Bohlmann J."/>
            <person name="van Vuuren H.J."/>
            <person name="Jones S.J."/>
            <person name="Pretorius I.S."/>
            <person name="Schmidt S.A."/>
            <person name="Borneman A.R."/>
        </authorList>
    </citation>
    <scope>NUCLEOTIDE SEQUENCE [LARGE SCALE GENOMIC DNA]</scope>
    <source>
        <strain evidence="3">cv. Chardonnay</strain>
        <tissue evidence="2">Leaf</tissue>
    </source>
</reference>
<dbReference type="AlphaFoldDB" id="A0A438IAE1"/>
<protein>
    <recommendedName>
        <fullName evidence="1">Retrovirus-related Pol polyprotein from transposon TNT 1-94-like beta-barrel domain-containing protein</fullName>
    </recommendedName>
</protein>
<feature type="domain" description="Retrovirus-related Pol polyprotein from transposon TNT 1-94-like beta-barrel" evidence="1">
    <location>
        <begin position="244"/>
        <end position="288"/>
    </location>
</feature>
<gene>
    <name evidence="2" type="ORF">CK203_028946</name>
</gene>
<comment type="caution">
    <text evidence="2">The sequence shown here is derived from an EMBL/GenBank/DDBJ whole genome shotgun (WGS) entry which is preliminary data.</text>
</comment>
<dbReference type="Pfam" id="PF14223">
    <property type="entry name" value="Retrotran_gag_2"/>
    <property type="match status" value="1"/>
</dbReference>
<dbReference type="PANTHER" id="PTHR47592">
    <property type="entry name" value="PBF68 PROTEIN"/>
    <property type="match status" value="1"/>
</dbReference>
<evidence type="ECO:0000313" key="2">
    <source>
        <dbReference type="EMBL" id="RVW93688.1"/>
    </source>
</evidence>
<proteinExistence type="predicted"/>
<dbReference type="EMBL" id="QGNW01000128">
    <property type="protein sequence ID" value="RVW93688.1"/>
    <property type="molecule type" value="Genomic_DNA"/>
</dbReference>
<sequence length="307" mass="35526">MLFYLTTLNLAKVLHEDAPTLKEGETDKQIVAAVEAWKHSDFLCKNYILNGLDNTMYNVYSQVKTTKKLWESLEKKYKAEDVGMKKFIVGKFLDYKMVDSKTVTSQVQELQIILHELHAEKMELSESFQVAAIVEKLPPSWKDFKNYLKHKHKEMGLEDLIVRLKIEEDNHVFEKKVGKHPMESKANLVEPKANKKRKHFGEGPSQGKNKYKKFARKCYICNKQVQGHSAKDCHLKEQNYPNEWWVDTSATRHVCGERNMFFTYVPINGRNLIMGNSTTSRVVGIGKSGVEDDFWKRTCSHRCATCA</sequence>